<keyword evidence="6 7" id="KW-0472">Membrane</keyword>
<name>A0A4P9K2W1_9GAMM</name>
<dbReference type="GO" id="GO:0005886">
    <property type="term" value="C:plasma membrane"/>
    <property type="evidence" value="ECO:0007669"/>
    <property type="project" value="UniProtKB-SubCell"/>
</dbReference>
<dbReference type="EMBL" id="CP040602">
    <property type="protein sequence ID" value="QCU89158.1"/>
    <property type="molecule type" value="Genomic_DNA"/>
</dbReference>
<comment type="similarity">
    <text evidence="2">Belongs to the CPA3 antiporters (TC 2.A.63) subunit E family.</text>
</comment>
<keyword evidence="4 7" id="KW-0812">Transmembrane</keyword>
<dbReference type="NCBIfam" id="NF006518">
    <property type="entry name" value="PRK08965.1-2"/>
    <property type="match status" value="1"/>
</dbReference>
<dbReference type="KEGG" id="thig:FE785_00215"/>
<protein>
    <submittedName>
        <fullName evidence="8">Na+/H+ antiporter subunit E</fullName>
    </submittedName>
</protein>
<evidence type="ECO:0000256" key="7">
    <source>
        <dbReference type="SAM" id="Phobius"/>
    </source>
</evidence>
<dbReference type="RefSeq" id="WP_138563242.1">
    <property type="nucleotide sequence ID" value="NZ_CP040602.1"/>
</dbReference>
<evidence type="ECO:0000256" key="5">
    <source>
        <dbReference type="ARBA" id="ARBA00022989"/>
    </source>
</evidence>
<evidence type="ECO:0000313" key="8">
    <source>
        <dbReference type="EMBL" id="QCU89158.1"/>
    </source>
</evidence>
<dbReference type="PIRSF" id="PIRSF019239">
    <property type="entry name" value="MrpE"/>
    <property type="match status" value="1"/>
</dbReference>
<evidence type="ECO:0000256" key="6">
    <source>
        <dbReference type="ARBA" id="ARBA00023136"/>
    </source>
</evidence>
<feature type="transmembrane region" description="Helical" evidence="7">
    <location>
        <begin position="61"/>
        <end position="83"/>
    </location>
</feature>
<dbReference type="PANTHER" id="PTHR34584:SF1">
    <property type="entry name" value="NA(+)_H(+) ANTIPORTER SUBUNIT E1"/>
    <property type="match status" value="1"/>
</dbReference>
<dbReference type="AlphaFoldDB" id="A0A4P9K2W1"/>
<gene>
    <name evidence="8" type="ORF">FE785_00215</name>
</gene>
<evidence type="ECO:0000256" key="3">
    <source>
        <dbReference type="ARBA" id="ARBA00022475"/>
    </source>
</evidence>
<dbReference type="PANTHER" id="PTHR34584">
    <property type="entry name" value="NA(+)/H(+) ANTIPORTER SUBUNIT E1"/>
    <property type="match status" value="1"/>
</dbReference>
<evidence type="ECO:0000256" key="1">
    <source>
        <dbReference type="ARBA" id="ARBA00004651"/>
    </source>
</evidence>
<evidence type="ECO:0000256" key="4">
    <source>
        <dbReference type="ARBA" id="ARBA00022692"/>
    </source>
</evidence>
<comment type="subcellular location">
    <subcellularLocation>
        <location evidence="1">Cell membrane</location>
        <topology evidence="1">Multi-pass membrane protein</topology>
    </subcellularLocation>
</comment>
<dbReference type="OrthoDB" id="9807187at2"/>
<keyword evidence="5 7" id="KW-1133">Transmembrane helix</keyword>
<dbReference type="Proteomes" id="UP000304864">
    <property type="component" value="Chromosome"/>
</dbReference>
<keyword evidence="9" id="KW-1185">Reference proteome</keyword>
<evidence type="ECO:0000313" key="9">
    <source>
        <dbReference type="Proteomes" id="UP000304864"/>
    </source>
</evidence>
<sequence>MNRFLPHPILSLVLWLVWLLLNNTLAAGHMILGAVLAIVIPLLTSKFWPESVCIRYPATLFKFVVIVLWDILIANVIVAKLILGNKHNLEPKFLHIPLDLENPLAIGILANTISLTPGTVSCDLSEDKKILLVHGLHESDPESTINEIKQRYEKPLKKVFETC</sequence>
<evidence type="ECO:0000256" key="2">
    <source>
        <dbReference type="ARBA" id="ARBA00006228"/>
    </source>
</evidence>
<accession>A0A4P9K2W1</accession>
<dbReference type="Pfam" id="PF01899">
    <property type="entry name" value="MNHE"/>
    <property type="match status" value="1"/>
</dbReference>
<dbReference type="GO" id="GO:0008324">
    <property type="term" value="F:monoatomic cation transmembrane transporter activity"/>
    <property type="evidence" value="ECO:0007669"/>
    <property type="project" value="InterPro"/>
</dbReference>
<proteinExistence type="inferred from homology"/>
<organism evidence="8 9">
    <name type="scientific">Thiomicrorhabdus sediminis</name>
    <dbReference type="NCBI Taxonomy" id="2580412"/>
    <lineage>
        <taxon>Bacteria</taxon>
        <taxon>Pseudomonadati</taxon>
        <taxon>Pseudomonadota</taxon>
        <taxon>Gammaproteobacteria</taxon>
        <taxon>Thiotrichales</taxon>
        <taxon>Piscirickettsiaceae</taxon>
        <taxon>Thiomicrorhabdus</taxon>
    </lineage>
</organism>
<dbReference type="InterPro" id="IPR002758">
    <property type="entry name" value="Cation_antiport_E"/>
</dbReference>
<reference evidence="8 9" key="1">
    <citation type="submission" date="2019-05" db="EMBL/GenBank/DDBJ databases">
        <title>Thiomicrorhabdus sediminis sp. nov, a novel sulfur-oxidizing bacterium isolated from coastal sediment.</title>
        <authorList>
            <person name="Liu X."/>
        </authorList>
    </citation>
    <scope>NUCLEOTIDE SEQUENCE [LARGE SCALE GENOMIC DNA]</scope>
    <source>
        <strain evidence="8 9">G1</strain>
    </source>
</reference>
<keyword evidence="3" id="KW-1003">Cell membrane</keyword>